<dbReference type="OrthoDB" id="341421at2759"/>
<dbReference type="Proteomes" id="UP000774326">
    <property type="component" value="Unassembled WGS sequence"/>
</dbReference>
<dbReference type="InterPro" id="IPR050600">
    <property type="entry name" value="SETD3_SETD6_MTase"/>
</dbReference>
<dbReference type="PANTHER" id="PTHR13271">
    <property type="entry name" value="UNCHARACTERIZED PUTATIVE METHYLTRANSFERASE"/>
    <property type="match status" value="1"/>
</dbReference>
<reference evidence="4" key="1">
    <citation type="journal article" date="2021" name="Open Biol.">
        <title>Shared evolutionary footprints suggest mitochondrial oxidative damage underlies multiple complex I losses in fungi.</title>
        <authorList>
            <person name="Schikora-Tamarit M.A."/>
            <person name="Marcet-Houben M."/>
            <person name="Nosek J."/>
            <person name="Gabaldon T."/>
        </authorList>
    </citation>
    <scope>NUCLEOTIDE SEQUENCE</scope>
    <source>
        <strain evidence="4">CBS2887</strain>
    </source>
</reference>
<dbReference type="PIRSF" id="PIRSF011771">
    <property type="entry name" value="RMS1_SET"/>
    <property type="match status" value="1"/>
</dbReference>
<accession>A0A9P8Q6G3</accession>
<dbReference type="InterPro" id="IPR001214">
    <property type="entry name" value="SET_dom"/>
</dbReference>
<dbReference type="InterPro" id="IPR011383">
    <property type="entry name" value="N-lys_methylase_SETD6"/>
</dbReference>
<name>A0A9P8Q6G3_WICPI</name>
<evidence type="ECO:0000256" key="1">
    <source>
        <dbReference type="PIRNR" id="PIRNR011771"/>
    </source>
</evidence>
<dbReference type="EMBL" id="JAEUBG010002190">
    <property type="protein sequence ID" value="KAH3685043.1"/>
    <property type="molecule type" value="Genomic_DNA"/>
</dbReference>
<dbReference type="PANTHER" id="PTHR13271:SF34">
    <property type="entry name" value="N-LYSINE METHYLTRANSFERASE SETD6"/>
    <property type="match status" value="1"/>
</dbReference>
<comment type="caution">
    <text evidence="4">The sequence shown here is derived from an EMBL/GenBank/DDBJ whole genome shotgun (WGS) entry which is preliminary data.</text>
</comment>
<sequence>MSMDIVDHFSEQTATYKTWIETSTSIGYGIQPCRKIELSDLRSKSQGRGIIAIEDIQEGEILFTISRESILNVQTGSLGKLQNGENVEILTQEFTPWESLILTLIYEFQLGLKSPWVGYLQVLPLELNSLIYWENYDLEKLRPSLVIDRIGKNDALEMYAKLIPSAWERLGVKAEEVGDVSWELFRKVASLIMAYSFDVEDPSEAKQEDEDEEDFGSDDEEEEEDTNTVKSMCPHADILNSNSELNNAQLTYPDPSDPEDAQYKGLLIMKAIKPIKAGEQVYNIYGEHGNSELLRRYGYVEQNADGDCMFDFGEVSLSLIQSQLVQHFSAVCKTDSSQLEKLLNTVLTNLIPETTVEEFEAEQVVQETYECPYTGEIQAEIQVLLQSLVIILQTPDITKYEHEELSRYVDRVLKKCYQLIEAQTLTKAAKQLWENIVNARLSQYPSFAFRETHDDSSSSQNGKLAEVVLRGEVKSLQIGLESFSKGFKTIDDEKLLRNILKKREQQGGKQGNKVVKKAKK</sequence>
<gene>
    <name evidence="4" type="ORF">WICPIJ_003980</name>
</gene>
<keyword evidence="1" id="KW-0949">S-adenosyl-L-methionine</keyword>
<feature type="region of interest" description="Disordered" evidence="2">
    <location>
        <begin position="201"/>
        <end position="229"/>
    </location>
</feature>
<dbReference type="GO" id="GO:0016279">
    <property type="term" value="F:protein-lysine N-methyltransferase activity"/>
    <property type="evidence" value="ECO:0007669"/>
    <property type="project" value="UniProtKB-UniRule"/>
</dbReference>
<protein>
    <recommendedName>
        <fullName evidence="1">Ribosomal lysine N-methyltransferase 4</fullName>
        <ecNumber evidence="1">2.1.1.-</ecNumber>
    </recommendedName>
</protein>
<dbReference type="Pfam" id="PF00856">
    <property type="entry name" value="SET"/>
    <property type="match status" value="1"/>
</dbReference>
<dbReference type="EC" id="2.1.1.-" evidence="1"/>
<organism evidence="4 5">
    <name type="scientific">Wickerhamomyces pijperi</name>
    <name type="common">Yeast</name>
    <name type="synonym">Pichia pijperi</name>
    <dbReference type="NCBI Taxonomy" id="599730"/>
    <lineage>
        <taxon>Eukaryota</taxon>
        <taxon>Fungi</taxon>
        <taxon>Dikarya</taxon>
        <taxon>Ascomycota</taxon>
        <taxon>Saccharomycotina</taxon>
        <taxon>Saccharomycetes</taxon>
        <taxon>Phaffomycetales</taxon>
        <taxon>Wickerhamomycetaceae</taxon>
        <taxon>Wickerhamomyces</taxon>
    </lineage>
</organism>
<evidence type="ECO:0000313" key="5">
    <source>
        <dbReference type="Proteomes" id="UP000774326"/>
    </source>
</evidence>
<reference evidence="4" key="2">
    <citation type="submission" date="2021-01" db="EMBL/GenBank/DDBJ databases">
        <authorList>
            <person name="Schikora-Tamarit M.A."/>
        </authorList>
    </citation>
    <scope>NUCLEOTIDE SEQUENCE</scope>
    <source>
        <strain evidence="4">CBS2887</strain>
    </source>
</reference>
<keyword evidence="1" id="KW-0539">Nucleus</keyword>
<feature type="compositionally biased region" description="Acidic residues" evidence="2">
    <location>
        <begin position="201"/>
        <end position="226"/>
    </location>
</feature>
<dbReference type="Gene3D" id="3.90.1410.10">
    <property type="entry name" value="set domain protein methyltransferase, domain 1"/>
    <property type="match status" value="1"/>
</dbReference>
<proteinExistence type="inferred from homology"/>
<dbReference type="PROSITE" id="PS50280">
    <property type="entry name" value="SET"/>
    <property type="match status" value="1"/>
</dbReference>
<dbReference type="InterPro" id="IPR046341">
    <property type="entry name" value="SET_dom_sf"/>
</dbReference>
<evidence type="ECO:0000256" key="2">
    <source>
        <dbReference type="SAM" id="MobiDB-lite"/>
    </source>
</evidence>
<keyword evidence="1" id="KW-0808">Transferase</keyword>
<evidence type="ECO:0000313" key="4">
    <source>
        <dbReference type="EMBL" id="KAH3685043.1"/>
    </source>
</evidence>
<keyword evidence="5" id="KW-1185">Reference proteome</keyword>
<dbReference type="SUPFAM" id="SSF82199">
    <property type="entry name" value="SET domain"/>
    <property type="match status" value="1"/>
</dbReference>
<comment type="similarity">
    <text evidence="1">Belongs to the class V-like SAM-binding methyltransferase superfamily. Histone-lysine methyltransferase family. SETD6 subfamily.</text>
</comment>
<evidence type="ECO:0000259" key="3">
    <source>
        <dbReference type="PROSITE" id="PS50280"/>
    </source>
</evidence>
<dbReference type="FunFam" id="3.90.1410.10:FF:000007">
    <property type="entry name" value="Ribosomal lysine N-methyltransferase 4"/>
    <property type="match status" value="1"/>
</dbReference>
<dbReference type="GO" id="GO:0032259">
    <property type="term" value="P:methylation"/>
    <property type="evidence" value="ECO:0007669"/>
    <property type="project" value="UniProtKB-KW"/>
</dbReference>
<comment type="subcellular location">
    <subcellularLocation>
        <location evidence="1">Nucleus</location>
    </subcellularLocation>
</comment>
<dbReference type="GO" id="GO:0005634">
    <property type="term" value="C:nucleus"/>
    <property type="evidence" value="ECO:0007669"/>
    <property type="project" value="UniProtKB-SubCell"/>
</dbReference>
<comment type="function">
    <text evidence="1">S-adenosyl-L-methionine-dependent protein-lysine N-methyltransferase that monomethylates 60S ribosomal protein L42.</text>
</comment>
<dbReference type="AlphaFoldDB" id="A0A9P8Q6G3"/>
<feature type="domain" description="SET" evidence="3">
    <location>
        <begin position="34"/>
        <end position="286"/>
    </location>
</feature>
<keyword evidence="1" id="KW-0489">Methyltransferase</keyword>